<protein>
    <submittedName>
        <fullName evidence="3">DUF58 domain-containing protein</fullName>
    </submittedName>
</protein>
<feature type="transmembrane region" description="Helical" evidence="1">
    <location>
        <begin position="5"/>
        <end position="22"/>
    </location>
</feature>
<gene>
    <name evidence="3" type="ORF">FYJ75_09655</name>
</gene>
<name>A0A6L5YSD5_9FIRM</name>
<accession>A0A6L5YSD5</accession>
<dbReference type="EMBL" id="VUNI01000016">
    <property type="protein sequence ID" value="MST75285.1"/>
    <property type="molecule type" value="Genomic_DNA"/>
</dbReference>
<evidence type="ECO:0000259" key="2">
    <source>
        <dbReference type="Pfam" id="PF01882"/>
    </source>
</evidence>
<dbReference type="PANTHER" id="PTHR34351:SF1">
    <property type="entry name" value="SLR1927 PROTEIN"/>
    <property type="match status" value="1"/>
</dbReference>
<dbReference type="InterPro" id="IPR002881">
    <property type="entry name" value="DUF58"/>
</dbReference>
<keyword evidence="1" id="KW-0472">Membrane</keyword>
<feature type="transmembrane region" description="Helical" evidence="1">
    <location>
        <begin position="28"/>
        <end position="48"/>
    </location>
</feature>
<evidence type="ECO:0000256" key="1">
    <source>
        <dbReference type="SAM" id="Phobius"/>
    </source>
</evidence>
<dbReference type="Proteomes" id="UP000474024">
    <property type="component" value="Unassembled WGS sequence"/>
</dbReference>
<evidence type="ECO:0000313" key="4">
    <source>
        <dbReference type="Proteomes" id="UP000474024"/>
    </source>
</evidence>
<organism evidence="3 4">
    <name type="scientific">Roseburia porci</name>
    <dbReference type="NCBI Taxonomy" id="2605790"/>
    <lineage>
        <taxon>Bacteria</taxon>
        <taxon>Bacillati</taxon>
        <taxon>Bacillota</taxon>
        <taxon>Clostridia</taxon>
        <taxon>Lachnospirales</taxon>
        <taxon>Lachnospiraceae</taxon>
        <taxon>Roseburia</taxon>
    </lineage>
</organism>
<reference evidence="3 4" key="1">
    <citation type="submission" date="2019-08" db="EMBL/GenBank/DDBJ databases">
        <title>In-depth cultivation of the pig gut microbiome towards novel bacterial diversity and tailored functional studies.</title>
        <authorList>
            <person name="Wylensek D."/>
            <person name="Hitch T.C.A."/>
            <person name="Clavel T."/>
        </authorList>
    </citation>
    <scope>NUCLEOTIDE SEQUENCE [LARGE SCALE GENOMIC DNA]</scope>
    <source>
        <strain evidence="3 4">MUC/MUC-530-WT-4D</strain>
    </source>
</reference>
<keyword evidence="4" id="KW-1185">Reference proteome</keyword>
<dbReference type="PANTHER" id="PTHR34351">
    <property type="entry name" value="SLR1927 PROTEIN-RELATED"/>
    <property type="match status" value="1"/>
</dbReference>
<sequence>MKRYVTALIMIVLLIYTAMIYGSAPIAMFAFCLLLLMLISLVYMNLIAAEIEPVIRIPIALAEKGQKVLINTEIHNRSGKNNRKIGYQISVNFQGKEQEKRWIYLDMESGVSENRQFEIGFFYAGSYEIILNKIRVYDMTGFFYLNRKVTKRVARSIEVLPEMEEMSVRLTEPVRNFFGEAEVYDELKAGDDANEVFQIRPFQNGDKVQSIHWKISARMDELMVKENSHPKACPVTLLLDSHGRNTRKDNVRQMDIYYMAAASISYSLMDAGCPHYVAWFSGQTMDLVRIRVDDEESFYQFLAFYLNEKEDKAQEDIQALYKEKYRSELILHHIVLNEKMEIRLDKKLLKTIRKDHAKADIHELELIL</sequence>
<feature type="domain" description="DUF58" evidence="2">
    <location>
        <begin position="198"/>
        <end position="282"/>
    </location>
</feature>
<dbReference type="Pfam" id="PF01882">
    <property type="entry name" value="DUF58"/>
    <property type="match status" value="1"/>
</dbReference>
<keyword evidence="1" id="KW-1133">Transmembrane helix</keyword>
<evidence type="ECO:0000313" key="3">
    <source>
        <dbReference type="EMBL" id="MST75285.1"/>
    </source>
</evidence>
<dbReference type="AlphaFoldDB" id="A0A6L5YSD5"/>
<comment type="caution">
    <text evidence="3">The sequence shown here is derived from an EMBL/GenBank/DDBJ whole genome shotgun (WGS) entry which is preliminary data.</text>
</comment>
<keyword evidence="1" id="KW-0812">Transmembrane</keyword>
<proteinExistence type="predicted"/>
<dbReference type="RefSeq" id="WP_154430243.1">
    <property type="nucleotide sequence ID" value="NZ_VUNI01000016.1"/>
</dbReference>